<evidence type="ECO:0000313" key="2">
    <source>
        <dbReference type="Proteomes" id="UP000676336"/>
    </source>
</evidence>
<sequence>VQTEGMTADYFPHGVTKAAFTSLSCRHYYNVRVRYHKMNTIIQDEIVNRILYEHHMEFSSPTTTTNPGAVLLPTPFDLAAFTYPCLKQFQNSSDVIVHLTCNHRSISPLDSATIISGAHLMDTEGGQLPKSDLNSSLITICMLTAMDLVRNQVNNLIVYDFFICFSSFYTLQHDLTEELLIVRNNNCSFYYI</sequence>
<feature type="non-terminal residue" evidence="1">
    <location>
        <position position="1"/>
    </location>
</feature>
<proteinExistence type="predicted"/>
<name>A0A8S3FZE7_9BILA</name>
<dbReference type="AlphaFoldDB" id="A0A8S3FZE7"/>
<dbReference type="EMBL" id="CAJOBI010277718">
    <property type="protein sequence ID" value="CAF5145932.1"/>
    <property type="molecule type" value="Genomic_DNA"/>
</dbReference>
<gene>
    <name evidence="1" type="ORF">SMN809_LOCUS63631</name>
</gene>
<reference evidence="1" key="1">
    <citation type="submission" date="2021-02" db="EMBL/GenBank/DDBJ databases">
        <authorList>
            <person name="Nowell W R."/>
        </authorList>
    </citation>
    <scope>NUCLEOTIDE SEQUENCE</scope>
</reference>
<accession>A0A8S3FZE7</accession>
<evidence type="ECO:0000313" key="1">
    <source>
        <dbReference type="EMBL" id="CAF5145932.1"/>
    </source>
</evidence>
<dbReference type="Proteomes" id="UP000676336">
    <property type="component" value="Unassembled WGS sequence"/>
</dbReference>
<organism evidence="1 2">
    <name type="scientific">Rotaria magnacalcarata</name>
    <dbReference type="NCBI Taxonomy" id="392030"/>
    <lineage>
        <taxon>Eukaryota</taxon>
        <taxon>Metazoa</taxon>
        <taxon>Spiralia</taxon>
        <taxon>Gnathifera</taxon>
        <taxon>Rotifera</taxon>
        <taxon>Eurotatoria</taxon>
        <taxon>Bdelloidea</taxon>
        <taxon>Philodinida</taxon>
        <taxon>Philodinidae</taxon>
        <taxon>Rotaria</taxon>
    </lineage>
</organism>
<comment type="caution">
    <text evidence="1">The sequence shown here is derived from an EMBL/GenBank/DDBJ whole genome shotgun (WGS) entry which is preliminary data.</text>
</comment>
<protein>
    <submittedName>
        <fullName evidence="1">Uncharacterized protein</fullName>
    </submittedName>
</protein>